<comment type="caution">
    <text evidence="2">The sequence shown here is derived from an EMBL/GenBank/DDBJ whole genome shotgun (WGS) entry which is preliminary data.</text>
</comment>
<dbReference type="OrthoDB" id="8637338at2"/>
<dbReference type="EMBL" id="NEVQ01000013">
    <property type="protein sequence ID" value="OZI56040.1"/>
    <property type="molecule type" value="Genomic_DNA"/>
</dbReference>
<proteinExistence type="predicted"/>
<evidence type="ECO:0000313" key="2">
    <source>
        <dbReference type="EMBL" id="OZI56040.1"/>
    </source>
</evidence>
<reference evidence="2 3" key="1">
    <citation type="submission" date="2017-05" db="EMBL/GenBank/DDBJ databases">
        <title>Complete and WGS of Bordetella genogroups.</title>
        <authorList>
            <person name="Spilker T."/>
            <person name="LiPuma J."/>
        </authorList>
    </citation>
    <scope>NUCLEOTIDE SEQUENCE [LARGE SCALE GENOMIC DNA]</scope>
    <source>
        <strain evidence="2 3">AU9919</strain>
    </source>
</reference>
<accession>A0A261U481</accession>
<evidence type="ECO:0000313" key="3">
    <source>
        <dbReference type="Proteomes" id="UP000216885"/>
    </source>
</evidence>
<sequence>MNAPATSRDPYGPSDSSDSANDRPTETADSDAAGTGERASAEPPSLQDDDVGRDIDTDQEVNADHAGISRAPADPTRNGGLPPASGRSLGGEDED</sequence>
<evidence type="ECO:0000256" key="1">
    <source>
        <dbReference type="SAM" id="MobiDB-lite"/>
    </source>
</evidence>
<protein>
    <recommendedName>
        <fullName evidence="4">MatE family transporter</fullName>
    </recommendedName>
</protein>
<name>A0A261U481_9BORD</name>
<dbReference type="AlphaFoldDB" id="A0A261U481"/>
<evidence type="ECO:0008006" key="4">
    <source>
        <dbReference type="Google" id="ProtNLM"/>
    </source>
</evidence>
<feature type="region of interest" description="Disordered" evidence="1">
    <location>
        <begin position="1"/>
        <end position="95"/>
    </location>
</feature>
<keyword evidence="3" id="KW-1185">Reference proteome</keyword>
<dbReference type="RefSeq" id="WP_094821108.1">
    <property type="nucleotide sequence ID" value="NZ_NEVO01000007.1"/>
</dbReference>
<gene>
    <name evidence="2" type="ORF">CAL20_11350</name>
</gene>
<dbReference type="Proteomes" id="UP000216885">
    <property type="component" value="Unassembled WGS sequence"/>
</dbReference>
<organism evidence="2 3">
    <name type="scientific">Bordetella genomosp. 4</name>
    <dbReference type="NCBI Taxonomy" id="463044"/>
    <lineage>
        <taxon>Bacteria</taxon>
        <taxon>Pseudomonadati</taxon>
        <taxon>Pseudomonadota</taxon>
        <taxon>Betaproteobacteria</taxon>
        <taxon>Burkholderiales</taxon>
        <taxon>Alcaligenaceae</taxon>
        <taxon>Bordetella</taxon>
    </lineage>
</organism>